<dbReference type="InterPro" id="IPR053134">
    <property type="entry name" value="RNA-dir_DNA_polymerase"/>
</dbReference>
<dbReference type="SUPFAM" id="SSF56672">
    <property type="entry name" value="DNA/RNA polymerases"/>
    <property type="match status" value="1"/>
</dbReference>
<dbReference type="InterPro" id="IPR043502">
    <property type="entry name" value="DNA/RNA_pol_sf"/>
</dbReference>
<comment type="caution">
    <text evidence="1">The sequence shown here is derived from an EMBL/GenBank/DDBJ whole genome shotgun (WGS) entry which is preliminary data.</text>
</comment>
<dbReference type="PANTHER" id="PTHR24559">
    <property type="entry name" value="TRANSPOSON TY3-I GAG-POL POLYPROTEIN"/>
    <property type="match status" value="1"/>
</dbReference>
<accession>A0AA38CP24</accession>
<name>A0AA38CP24_TAXCH</name>
<gene>
    <name evidence="1" type="ORF">KI387_011977</name>
</gene>
<dbReference type="InterPro" id="IPR043128">
    <property type="entry name" value="Rev_trsase/Diguanyl_cyclase"/>
</dbReference>
<dbReference type="OMA" id="ECTERTS"/>
<feature type="non-terminal residue" evidence="1">
    <location>
        <position position="55"/>
    </location>
</feature>
<sequence length="55" mass="6582">MLNKATIKNRYPLPRIDDLFDQMRGASVYSKIDLRSGYHQLRIKEEDIHKTTFRT</sequence>
<evidence type="ECO:0000313" key="2">
    <source>
        <dbReference type="Proteomes" id="UP000824469"/>
    </source>
</evidence>
<organism evidence="1 2">
    <name type="scientific">Taxus chinensis</name>
    <name type="common">Chinese yew</name>
    <name type="synonym">Taxus wallichiana var. chinensis</name>
    <dbReference type="NCBI Taxonomy" id="29808"/>
    <lineage>
        <taxon>Eukaryota</taxon>
        <taxon>Viridiplantae</taxon>
        <taxon>Streptophyta</taxon>
        <taxon>Embryophyta</taxon>
        <taxon>Tracheophyta</taxon>
        <taxon>Spermatophyta</taxon>
        <taxon>Pinopsida</taxon>
        <taxon>Pinidae</taxon>
        <taxon>Conifers II</taxon>
        <taxon>Cupressales</taxon>
        <taxon>Taxaceae</taxon>
        <taxon>Taxus</taxon>
    </lineage>
</organism>
<protein>
    <submittedName>
        <fullName evidence="1">Uncharacterized protein</fullName>
    </submittedName>
</protein>
<keyword evidence="2" id="KW-1185">Reference proteome</keyword>
<dbReference type="Proteomes" id="UP000824469">
    <property type="component" value="Unassembled WGS sequence"/>
</dbReference>
<evidence type="ECO:0000313" key="1">
    <source>
        <dbReference type="EMBL" id="KAH9300394.1"/>
    </source>
</evidence>
<reference evidence="1 2" key="1">
    <citation type="journal article" date="2021" name="Nat. Plants">
        <title>The Taxus genome provides insights into paclitaxel biosynthesis.</title>
        <authorList>
            <person name="Xiong X."/>
            <person name="Gou J."/>
            <person name="Liao Q."/>
            <person name="Li Y."/>
            <person name="Zhou Q."/>
            <person name="Bi G."/>
            <person name="Li C."/>
            <person name="Du R."/>
            <person name="Wang X."/>
            <person name="Sun T."/>
            <person name="Guo L."/>
            <person name="Liang H."/>
            <person name="Lu P."/>
            <person name="Wu Y."/>
            <person name="Zhang Z."/>
            <person name="Ro D.K."/>
            <person name="Shang Y."/>
            <person name="Huang S."/>
            <person name="Yan J."/>
        </authorList>
    </citation>
    <scope>NUCLEOTIDE SEQUENCE [LARGE SCALE GENOMIC DNA]</scope>
    <source>
        <strain evidence="1">Ta-2019</strain>
    </source>
</reference>
<dbReference type="Gene3D" id="3.10.10.10">
    <property type="entry name" value="HIV Type 1 Reverse Transcriptase, subunit A, domain 1"/>
    <property type="match status" value="1"/>
</dbReference>
<dbReference type="EMBL" id="JAHRHJ020000009">
    <property type="protein sequence ID" value="KAH9300394.1"/>
    <property type="molecule type" value="Genomic_DNA"/>
</dbReference>
<dbReference type="PANTHER" id="PTHR24559:SF447">
    <property type="entry name" value="RNA-DIRECTED DNA POLYMERASE HOMOLOG"/>
    <property type="match status" value="1"/>
</dbReference>
<proteinExistence type="predicted"/>
<feature type="non-terminal residue" evidence="1">
    <location>
        <position position="1"/>
    </location>
</feature>
<dbReference type="AlphaFoldDB" id="A0AA38CP24"/>
<dbReference type="Gene3D" id="3.30.70.270">
    <property type="match status" value="1"/>
</dbReference>